<dbReference type="RefSeq" id="WP_013902558.1">
    <property type="nucleotide sequence ID" value="NC_015677.1"/>
</dbReference>
<dbReference type="EMBL" id="CP000245">
    <property type="protein sequence ID" value="AEG94327.1"/>
    <property type="molecule type" value="Genomic_DNA"/>
</dbReference>
<feature type="domain" description="Protein-glutamine gamma-glutamyltransferase-like C-terminal" evidence="2">
    <location>
        <begin position="159"/>
        <end position="227"/>
    </location>
</feature>
<keyword evidence="1" id="KW-0812">Transmembrane</keyword>
<dbReference type="Proteomes" id="UP000008385">
    <property type="component" value="Chromosome"/>
</dbReference>
<keyword evidence="1" id="KW-0472">Membrane</keyword>
<gene>
    <name evidence="3" type="ordered locus">Rta_32160</name>
</gene>
<proteinExistence type="predicted"/>
<name>F5XY02_RAMTT</name>
<keyword evidence="4" id="KW-1185">Reference proteome</keyword>
<dbReference type="KEGG" id="rta:Rta_32160"/>
<dbReference type="HOGENOM" id="CLU_1151102_0_0_4"/>
<evidence type="ECO:0000313" key="4">
    <source>
        <dbReference type="Proteomes" id="UP000008385"/>
    </source>
</evidence>
<evidence type="ECO:0000259" key="2">
    <source>
        <dbReference type="Pfam" id="PF13559"/>
    </source>
</evidence>
<feature type="transmembrane region" description="Helical" evidence="1">
    <location>
        <begin position="86"/>
        <end position="107"/>
    </location>
</feature>
<dbReference type="InterPro" id="IPR025403">
    <property type="entry name" value="TgpA-like_C"/>
</dbReference>
<organism evidence="3 4">
    <name type="scientific">Ramlibacter tataouinensis (strain ATCC BAA-407 / DSM 14655 / LMG 21543 / TTB310)</name>
    <dbReference type="NCBI Taxonomy" id="365046"/>
    <lineage>
        <taxon>Bacteria</taxon>
        <taxon>Pseudomonadati</taxon>
        <taxon>Pseudomonadota</taxon>
        <taxon>Betaproteobacteria</taxon>
        <taxon>Burkholderiales</taxon>
        <taxon>Comamonadaceae</taxon>
        <taxon>Ramlibacter</taxon>
    </lineage>
</organism>
<accession>F5XY02</accession>
<dbReference type="AlphaFoldDB" id="F5XY02"/>
<protein>
    <recommendedName>
        <fullName evidence="2">Protein-glutamine gamma-glutamyltransferase-like C-terminal domain-containing protein</fullName>
    </recommendedName>
</protein>
<sequence>MRWPELVLAACLGLGAPAQLLAQSPSRQEVQQAADVVRSHPDLGGRKKVKTLRLRERDDPSEKQQDPAQWRWVLALFRWMAETARVLVWVGGAVLVALLLVGLRHWLRVRSQAFRMPAGAPPTHVQSLDIRPESLPPQVGAAAAGLWQRGEHVAALSLLYRGALSRLVHGHGLPIKGASTEGECLALARTRLDPAGGAFFSTLVAAWQLAVYGARLPDGTQVLALCREFDTQLPAPAPGPS</sequence>
<dbReference type="eggNOG" id="ENOG5033XQD">
    <property type="taxonomic scope" value="Bacteria"/>
</dbReference>
<keyword evidence="1" id="KW-1133">Transmembrane helix</keyword>
<evidence type="ECO:0000313" key="3">
    <source>
        <dbReference type="EMBL" id="AEG94327.1"/>
    </source>
</evidence>
<dbReference type="STRING" id="365046.Rta_32160"/>
<reference evidence="3 4" key="2">
    <citation type="journal article" date="2011" name="PLoS ONE">
        <title>The Cyst-Dividing Bacterium Ramlibacter tataouinensis TTB310 Genome Reveals a Well-Stocked Toolbox for Adaptation to a Desert Environment.</title>
        <authorList>
            <person name="De Luca G."/>
            <person name="Barakat M."/>
            <person name="Ortet P."/>
            <person name="Fochesato S."/>
            <person name="Jourlin-Castelli C."/>
            <person name="Ansaldi M."/>
            <person name="Py B."/>
            <person name="Fichant G."/>
            <person name="Coutinho P.M."/>
            <person name="Voulhoux R."/>
            <person name="Bastien O."/>
            <person name="Marechal E."/>
            <person name="Henrissat B."/>
            <person name="Quentin Y."/>
            <person name="Noirot P."/>
            <person name="Filloux A."/>
            <person name="Mejean V."/>
            <person name="Dubow M.S."/>
            <person name="Barras F."/>
            <person name="Barbe V."/>
            <person name="Weissenbach J."/>
            <person name="Mihalcescu I."/>
            <person name="Vermeglio A."/>
            <person name="Achouak W."/>
            <person name="Heulin T."/>
        </authorList>
    </citation>
    <scope>NUCLEOTIDE SEQUENCE [LARGE SCALE GENOMIC DNA]</scope>
    <source>
        <strain evidence="4">ATCC BAA-407 / DSM 14655 / LMG 21543 / TTB310</strain>
    </source>
</reference>
<reference evidence="4" key="1">
    <citation type="submission" date="2006-01" db="EMBL/GenBank/DDBJ databases">
        <title>Genome of the cyst-dividing bacterium Ramlibacter tataouinensis.</title>
        <authorList>
            <person name="Barakat M."/>
            <person name="Ortet P."/>
            <person name="De Luca G."/>
            <person name="Jourlin-Castelli C."/>
            <person name="Ansaldi M."/>
            <person name="Py B."/>
            <person name="Fichant G."/>
            <person name="Coutinho P."/>
            <person name="Voulhoux R."/>
            <person name="Bastien O."/>
            <person name="Roy S."/>
            <person name="Marechal E."/>
            <person name="Henrissat B."/>
            <person name="Quentin Y."/>
            <person name="Noirot P."/>
            <person name="Filloux A."/>
            <person name="Mejean V."/>
            <person name="DuBow M."/>
            <person name="Barras F."/>
            <person name="Heulin T."/>
        </authorList>
    </citation>
    <scope>NUCLEOTIDE SEQUENCE [LARGE SCALE GENOMIC DNA]</scope>
    <source>
        <strain evidence="4">ATCC BAA-407 / DSM 14655 / LMG 21543 / TTB310</strain>
    </source>
</reference>
<evidence type="ECO:0000256" key="1">
    <source>
        <dbReference type="SAM" id="Phobius"/>
    </source>
</evidence>
<dbReference type="Pfam" id="PF13559">
    <property type="entry name" value="DUF4129"/>
    <property type="match status" value="1"/>
</dbReference>
<dbReference type="PATRIC" id="fig|365046.3.peg.3286"/>